<dbReference type="AlphaFoldDB" id="A0A164K0U0"/>
<dbReference type="OrthoDB" id="5147813at2"/>
<name>A0A164K0U0_9NOCA</name>
<sequence>MQADLSRYHGLRIRDWWHGEISSQELYAYIVHLPEDSATKTAAREGDWHEDKYLLVRLINELLCYRADFVSAHGGDMKPDLILSPKQVERKRVERQQYLDVREMMLAQMRGEYQPPTRTVHFETEYRKGVAAS</sequence>
<dbReference type="RefSeq" id="WP_067594740.1">
    <property type="nucleotide sequence ID" value="NZ_JAAFZG010000003.1"/>
</dbReference>
<accession>A0A164K0U0</accession>
<proteinExistence type="predicted"/>
<comment type="caution">
    <text evidence="1">The sequence shown here is derived from an EMBL/GenBank/DDBJ whole genome shotgun (WGS) entry which is preliminary data.</text>
</comment>
<evidence type="ECO:0000313" key="1">
    <source>
        <dbReference type="EMBL" id="KZM70911.1"/>
    </source>
</evidence>
<keyword evidence="2" id="KW-1185">Reference proteome</keyword>
<dbReference type="Proteomes" id="UP000076512">
    <property type="component" value="Unassembled WGS sequence"/>
</dbReference>
<reference evidence="1 2" key="1">
    <citation type="submission" date="2016-04" db="EMBL/GenBank/DDBJ databases">
        <authorList>
            <person name="Evans L.H."/>
            <person name="Alamgir A."/>
            <person name="Owens N."/>
            <person name="Weber N.D."/>
            <person name="Virtaneva K."/>
            <person name="Barbian K."/>
            <person name="Babar A."/>
            <person name="Rosenke K."/>
        </authorList>
    </citation>
    <scope>NUCLEOTIDE SEQUENCE [LARGE SCALE GENOMIC DNA]</scope>
    <source>
        <strain evidence="1 2">IFM 0406</strain>
    </source>
</reference>
<gene>
    <name evidence="1" type="ORF">AWN90_41025</name>
</gene>
<protein>
    <submittedName>
        <fullName evidence="1">Uncharacterized protein</fullName>
    </submittedName>
</protein>
<dbReference type="STRING" id="455432.AWN90_41025"/>
<organism evidence="1 2">
    <name type="scientific">Nocardia terpenica</name>
    <dbReference type="NCBI Taxonomy" id="455432"/>
    <lineage>
        <taxon>Bacteria</taxon>
        <taxon>Bacillati</taxon>
        <taxon>Actinomycetota</taxon>
        <taxon>Actinomycetes</taxon>
        <taxon>Mycobacteriales</taxon>
        <taxon>Nocardiaceae</taxon>
        <taxon>Nocardia</taxon>
    </lineage>
</organism>
<evidence type="ECO:0000313" key="2">
    <source>
        <dbReference type="Proteomes" id="UP000076512"/>
    </source>
</evidence>
<dbReference type="EMBL" id="LWGR01000013">
    <property type="protein sequence ID" value="KZM70911.1"/>
    <property type="molecule type" value="Genomic_DNA"/>
</dbReference>